<keyword evidence="3 9" id="KW-0813">Transport</keyword>
<dbReference type="AlphaFoldDB" id="A0AAW1K2E9"/>
<comment type="similarity">
    <text evidence="2 9">Belongs to the mitochondrial carrier (TC 2.A.29) family.</text>
</comment>
<dbReference type="InterPro" id="IPR050391">
    <property type="entry name" value="Mito_Metabolite_Transporter"/>
</dbReference>
<dbReference type="InterPro" id="IPR018108">
    <property type="entry name" value="MCP_transmembrane"/>
</dbReference>
<accession>A0AAW1K2E9</accession>
<dbReference type="Gene3D" id="1.50.40.10">
    <property type="entry name" value="Mitochondrial carrier domain"/>
    <property type="match status" value="1"/>
</dbReference>
<evidence type="ECO:0000256" key="8">
    <source>
        <dbReference type="PROSITE-ProRule" id="PRU00282"/>
    </source>
</evidence>
<keyword evidence="5" id="KW-0677">Repeat</keyword>
<dbReference type="GO" id="GO:0016020">
    <property type="term" value="C:membrane"/>
    <property type="evidence" value="ECO:0007669"/>
    <property type="project" value="UniProtKB-SubCell"/>
</dbReference>
<dbReference type="InterPro" id="IPR023395">
    <property type="entry name" value="MCP_dom_sf"/>
</dbReference>
<evidence type="ECO:0000256" key="1">
    <source>
        <dbReference type="ARBA" id="ARBA00004141"/>
    </source>
</evidence>
<feature type="repeat" description="Solcar" evidence="8">
    <location>
        <begin position="7"/>
        <end position="91"/>
    </location>
</feature>
<evidence type="ECO:0000256" key="2">
    <source>
        <dbReference type="ARBA" id="ARBA00006375"/>
    </source>
</evidence>
<evidence type="ECO:0000313" key="10">
    <source>
        <dbReference type="EMBL" id="KAK9711939.1"/>
    </source>
</evidence>
<feature type="repeat" description="Solcar" evidence="8">
    <location>
        <begin position="96"/>
        <end position="186"/>
    </location>
</feature>
<dbReference type="PROSITE" id="PS51257">
    <property type="entry name" value="PROKAR_LIPOPROTEIN"/>
    <property type="match status" value="1"/>
</dbReference>
<evidence type="ECO:0000256" key="3">
    <source>
        <dbReference type="ARBA" id="ARBA00022448"/>
    </source>
</evidence>
<evidence type="ECO:0000256" key="6">
    <source>
        <dbReference type="ARBA" id="ARBA00022989"/>
    </source>
</evidence>
<evidence type="ECO:0000256" key="7">
    <source>
        <dbReference type="ARBA" id="ARBA00023136"/>
    </source>
</evidence>
<evidence type="ECO:0000256" key="4">
    <source>
        <dbReference type="ARBA" id="ARBA00022692"/>
    </source>
</evidence>
<keyword evidence="11" id="KW-1185">Reference proteome</keyword>
<proteinExistence type="inferred from homology"/>
<protein>
    <submittedName>
        <fullName evidence="10">Mitochondrial carrier protein</fullName>
    </submittedName>
</protein>
<comment type="caution">
    <text evidence="10">The sequence shown here is derived from an EMBL/GenBank/DDBJ whole genome shotgun (WGS) entry which is preliminary data.</text>
</comment>
<organism evidence="10 11">
    <name type="scientific">Popillia japonica</name>
    <name type="common">Japanese beetle</name>
    <dbReference type="NCBI Taxonomy" id="7064"/>
    <lineage>
        <taxon>Eukaryota</taxon>
        <taxon>Metazoa</taxon>
        <taxon>Ecdysozoa</taxon>
        <taxon>Arthropoda</taxon>
        <taxon>Hexapoda</taxon>
        <taxon>Insecta</taxon>
        <taxon>Pterygota</taxon>
        <taxon>Neoptera</taxon>
        <taxon>Endopterygota</taxon>
        <taxon>Coleoptera</taxon>
        <taxon>Polyphaga</taxon>
        <taxon>Scarabaeiformia</taxon>
        <taxon>Scarabaeidae</taxon>
        <taxon>Rutelinae</taxon>
        <taxon>Popillia</taxon>
    </lineage>
</organism>
<comment type="subcellular location">
    <subcellularLocation>
        <location evidence="1">Membrane</location>
        <topology evidence="1">Multi-pass membrane protein</topology>
    </subcellularLocation>
</comment>
<keyword evidence="6" id="KW-1133">Transmembrane helix</keyword>
<dbReference type="Proteomes" id="UP001458880">
    <property type="component" value="Unassembled WGS sequence"/>
</dbReference>
<keyword evidence="4 8" id="KW-0812">Transmembrane</keyword>
<name>A0AAW1K2E9_POPJA</name>
<gene>
    <name evidence="10" type="ORF">QE152_g25145</name>
</gene>
<keyword evidence="7 8" id="KW-0472">Membrane</keyword>
<dbReference type="PANTHER" id="PTHR45618">
    <property type="entry name" value="MITOCHONDRIAL DICARBOXYLATE CARRIER-RELATED"/>
    <property type="match status" value="1"/>
</dbReference>
<evidence type="ECO:0000313" key="11">
    <source>
        <dbReference type="Proteomes" id="UP001458880"/>
    </source>
</evidence>
<dbReference type="Pfam" id="PF00153">
    <property type="entry name" value="Mito_carr"/>
    <property type="match status" value="2"/>
</dbReference>
<dbReference type="EMBL" id="JASPKY010000270">
    <property type="protein sequence ID" value="KAK9711939.1"/>
    <property type="molecule type" value="Genomic_DNA"/>
</dbReference>
<dbReference type="SUPFAM" id="SSF103506">
    <property type="entry name" value="Mitochondrial carrier"/>
    <property type="match status" value="1"/>
</dbReference>
<evidence type="ECO:0000256" key="5">
    <source>
        <dbReference type="ARBA" id="ARBA00022737"/>
    </source>
</evidence>
<reference evidence="10 11" key="1">
    <citation type="journal article" date="2024" name="BMC Genomics">
        <title>De novo assembly and annotation of Popillia japonica's genome with initial clues to its potential as an invasive pest.</title>
        <authorList>
            <person name="Cucini C."/>
            <person name="Boschi S."/>
            <person name="Funari R."/>
            <person name="Cardaioli E."/>
            <person name="Iannotti N."/>
            <person name="Marturano G."/>
            <person name="Paoli F."/>
            <person name="Bruttini M."/>
            <person name="Carapelli A."/>
            <person name="Frati F."/>
            <person name="Nardi F."/>
        </authorList>
    </citation>
    <scope>NUCLEOTIDE SEQUENCE [LARGE SCALE GENOMIC DNA]</scope>
    <source>
        <strain evidence="10">DMR45628</strain>
    </source>
</reference>
<evidence type="ECO:0000256" key="9">
    <source>
        <dbReference type="RuleBase" id="RU000488"/>
    </source>
</evidence>
<dbReference type="PROSITE" id="PS50920">
    <property type="entry name" value="SOLCAR"/>
    <property type="match status" value="2"/>
</dbReference>
<sequence length="194" mass="21531">MAEDIRKKKLSRWYFGGLAGSGAACITHPLDLIKVMLQTQQEKKVPMLRLTVNVVKNQGILALYNGLSASILRQMTYSLTRFGIYETAKNSISGETSFLTKIGMASIAGAAGGFVGTPADMVNVRMQNDVKLPVEQRRNYKHAIDGLWRVLTQEGFTKLFAGASMLLMDYGGSSLRKDLRNYSQGLAWRREGLY</sequence>